<organism evidence="13 14">
    <name type="scientific">Nocardioides yefusunii</name>
    <dbReference type="NCBI Taxonomy" id="2500546"/>
    <lineage>
        <taxon>Bacteria</taxon>
        <taxon>Bacillati</taxon>
        <taxon>Actinomycetota</taxon>
        <taxon>Actinomycetes</taxon>
        <taxon>Propionibacteriales</taxon>
        <taxon>Nocardioidaceae</taxon>
        <taxon>Nocardioides</taxon>
    </lineage>
</organism>
<dbReference type="NCBIfam" id="NF047860">
    <property type="entry name" value="Tet-DihydfolSynFolCMyb"/>
    <property type="match status" value="1"/>
</dbReference>
<accession>A0ABW1QYR2</accession>
<proteinExistence type="inferred from homology"/>
<evidence type="ECO:0000256" key="3">
    <source>
        <dbReference type="ARBA" id="ARBA00022598"/>
    </source>
</evidence>
<evidence type="ECO:0000259" key="11">
    <source>
        <dbReference type="Pfam" id="PF02875"/>
    </source>
</evidence>
<feature type="domain" description="Mur ligase C-terminal" evidence="11">
    <location>
        <begin position="311"/>
        <end position="425"/>
    </location>
</feature>
<keyword evidence="7" id="KW-0460">Magnesium</keyword>
<gene>
    <name evidence="13" type="ORF">ACFPWU_07595</name>
</gene>
<keyword evidence="6" id="KW-0067">ATP-binding</keyword>
<dbReference type="InterPro" id="IPR018109">
    <property type="entry name" value="Folylpolyglutamate_synth_CS"/>
</dbReference>
<evidence type="ECO:0000256" key="2">
    <source>
        <dbReference type="ARBA" id="ARBA00013025"/>
    </source>
</evidence>
<dbReference type="EC" id="6.3.2.17" evidence="2"/>
<dbReference type="PROSITE" id="PS01012">
    <property type="entry name" value="FOLYLPOLYGLU_SYNT_2"/>
    <property type="match status" value="1"/>
</dbReference>
<evidence type="ECO:0000256" key="7">
    <source>
        <dbReference type="ARBA" id="ARBA00022842"/>
    </source>
</evidence>
<comment type="catalytic activity">
    <reaction evidence="9">
        <text>(6S)-5,6,7,8-tetrahydrofolyl-(gamma-L-Glu)(n) + L-glutamate + ATP = (6S)-5,6,7,8-tetrahydrofolyl-(gamma-L-Glu)(n+1) + ADP + phosphate + H(+)</text>
        <dbReference type="Rhea" id="RHEA:10580"/>
        <dbReference type="Rhea" id="RHEA-COMP:14738"/>
        <dbReference type="Rhea" id="RHEA-COMP:14740"/>
        <dbReference type="ChEBI" id="CHEBI:15378"/>
        <dbReference type="ChEBI" id="CHEBI:29985"/>
        <dbReference type="ChEBI" id="CHEBI:30616"/>
        <dbReference type="ChEBI" id="CHEBI:43474"/>
        <dbReference type="ChEBI" id="CHEBI:141005"/>
        <dbReference type="ChEBI" id="CHEBI:456216"/>
        <dbReference type="EC" id="6.3.2.17"/>
    </reaction>
</comment>
<evidence type="ECO:0000256" key="9">
    <source>
        <dbReference type="ARBA" id="ARBA00047493"/>
    </source>
</evidence>
<evidence type="ECO:0000256" key="4">
    <source>
        <dbReference type="ARBA" id="ARBA00022723"/>
    </source>
</evidence>
<dbReference type="Gene3D" id="3.40.1190.10">
    <property type="entry name" value="Mur-like, catalytic domain"/>
    <property type="match status" value="1"/>
</dbReference>
<dbReference type="Pfam" id="PF08245">
    <property type="entry name" value="Mur_ligase_M"/>
    <property type="match status" value="1"/>
</dbReference>
<reference evidence="14" key="1">
    <citation type="journal article" date="2019" name="Int. J. Syst. Evol. Microbiol.">
        <title>The Global Catalogue of Microorganisms (GCM) 10K type strain sequencing project: providing services to taxonomists for standard genome sequencing and annotation.</title>
        <authorList>
            <consortium name="The Broad Institute Genomics Platform"/>
            <consortium name="The Broad Institute Genome Sequencing Center for Infectious Disease"/>
            <person name="Wu L."/>
            <person name="Ma J."/>
        </authorList>
    </citation>
    <scope>NUCLEOTIDE SEQUENCE [LARGE SCALE GENOMIC DNA]</scope>
    <source>
        <strain evidence="14">DFY28</strain>
    </source>
</reference>
<dbReference type="Gene3D" id="3.90.190.20">
    <property type="entry name" value="Mur ligase, C-terminal domain"/>
    <property type="match status" value="1"/>
</dbReference>
<feature type="region of interest" description="Disordered" evidence="10">
    <location>
        <begin position="543"/>
        <end position="563"/>
    </location>
</feature>
<evidence type="ECO:0000256" key="8">
    <source>
        <dbReference type="ARBA" id="ARBA00030592"/>
    </source>
</evidence>
<dbReference type="EMBL" id="JBHSQI010000003">
    <property type="protein sequence ID" value="MFC6153528.1"/>
    <property type="molecule type" value="Genomic_DNA"/>
</dbReference>
<dbReference type="InterPro" id="IPR013221">
    <property type="entry name" value="Mur_ligase_cen"/>
</dbReference>
<evidence type="ECO:0000256" key="6">
    <source>
        <dbReference type="ARBA" id="ARBA00022840"/>
    </source>
</evidence>
<dbReference type="InterPro" id="IPR036615">
    <property type="entry name" value="Mur_ligase_C_dom_sf"/>
</dbReference>
<name>A0ABW1QYR2_9ACTN</name>
<comment type="similarity">
    <text evidence="1">Belongs to the folylpolyglutamate synthase family.</text>
</comment>
<keyword evidence="14" id="KW-1185">Reference proteome</keyword>
<evidence type="ECO:0000256" key="1">
    <source>
        <dbReference type="ARBA" id="ARBA00008276"/>
    </source>
</evidence>
<keyword evidence="5" id="KW-0547">Nucleotide-binding</keyword>
<sequence>MSTSSGSFDGPRYAQTFAEVEDALLSRWPETRLEPSLDRIQAFVELLGDPQKAYQSVHLTGTNGKTSTSRMIDTILRTLELRTGRFTSPHVEKMSERISIDGEPLSDEAFVDAFNDIAPFTHLVDSTQEHPLSFFETVVGMAYAAFADAPIDVAVVEVGMGGGWDATNVIDAQVAVVLPIALDHAQYLGDTIAAIATEKAGIIKPGAQVILAQQTPEAAEVLIARAAEVGATIAREGMEFGVVNRVAAVGGQVVTLQGLRGRYEDVFIPLHGAHQAQNAAVALAAVEALLGEHDLSDEIIREAFGRVTSPGRLEVVRRSPSIVLDAAHNPHGAEASAAAIEDAFGFDPLIGVIGVMGDKDYEGVLAAFEPHMAHLVVTQNSTPRSMKAEDLGEVAKEIFGESRVTVLPDLASAIDYAAALAEAGQAYGDAMGAGGVLVTGSVVTIGEARAMIRPEGREAAPAKDPNAIPDAPEISPSMLRAMQAAAVTDGDLDSGLDIDPFAGAKSVRGPRHEDEDPVARFIGEFGLDSDGDIDADDIFAMDERAAADARGGNDQNNDDEDDQ</sequence>
<dbReference type="Proteomes" id="UP001596098">
    <property type="component" value="Unassembled WGS sequence"/>
</dbReference>
<dbReference type="InterPro" id="IPR001645">
    <property type="entry name" value="Folylpolyglutamate_synth"/>
</dbReference>
<dbReference type="SUPFAM" id="SSF53244">
    <property type="entry name" value="MurD-like peptide ligases, peptide-binding domain"/>
    <property type="match status" value="1"/>
</dbReference>
<dbReference type="Pfam" id="PF02875">
    <property type="entry name" value="Mur_ligase_C"/>
    <property type="match status" value="1"/>
</dbReference>
<comment type="caution">
    <text evidence="13">The sequence shown here is derived from an EMBL/GenBank/DDBJ whole genome shotgun (WGS) entry which is preliminary data.</text>
</comment>
<keyword evidence="3 13" id="KW-0436">Ligase</keyword>
<evidence type="ECO:0000259" key="12">
    <source>
        <dbReference type="Pfam" id="PF08245"/>
    </source>
</evidence>
<dbReference type="PANTHER" id="PTHR11136:SF0">
    <property type="entry name" value="DIHYDROFOLATE SYNTHETASE-RELATED"/>
    <property type="match status" value="1"/>
</dbReference>
<dbReference type="InterPro" id="IPR036565">
    <property type="entry name" value="Mur-like_cat_sf"/>
</dbReference>
<keyword evidence="4" id="KW-0479">Metal-binding</keyword>
<dbReference type="PANTHER" id="PTHR11136">
    <property type="entry name" value="FOLYLPOLYGLUTAMATE SYNTHASE-RELATED"/>
    <property type="match status" value="1"/>
</dbReference>
<evidence type="ECO:0000313" key="14">
    <source>
        <dbReference type="Proteomes" id="UP001596098"/>
    </source>
</evidence>
<dbReference type="RefSeq" id="WP_206611317.1">
    <property type="nucleotide sequence ID" value="NZ_CP034929.1"/>
</dbReference>
<evidence type="ECO:0000256" key="10">
    <source>
        <dbReference type="SAM" id="MobiDB-lite"/>
    </source>
</evidence>
<dbReference type="SUPFAM" id="SSF53623">
    <property type="entry name" value="MurD-like peptide ligases, catalytic domain"/>
    <property type="match status" value="1"/>
</dbReference>
<feature type="domain" description="Mur ligase central" evidence="12">
    <location>
        <begin position="60"/>
        <end position="286"/>
    </location>
</feature>
<protein>
    <recommendedName>
        <fullName evidence="2">tetrahydrofolate synthase</fullName>
        <ecNumber evidence="2">6.3.2.17</ecNumber>
    </recommendedName>
    <alternativeName>
        <fullName evidence="8">Tetrahydrofolylpolyglutamate synthase</fullName>
    </alternativeName>
</protein>
<dbReference type="InterPro" id="IPR004101">
    <property type="entry name" value="Mur_ligase_C"/>
</dbReference>
<dbReference type="NCBIfam" id="TIGR01499">
    <property type="entry name" value="folC"/>
    <property type="match status" value="1"/>
</dbReference>
<evidence type="ECO:0000313" key="13">
    <source>
        <dbReference type="EMBL" id="MFC6153528.1"/>
    </source>
</evidence>
<evidence type="ECO:0000256" key="5">
    <source>
        <dbReference type="ARBA" id="ARBA00022741"/>
    </source>
</evidence>
<dbReference type="GO" id="GO:0016874">
    <property type="term" value="F:ligase activity"/>
    <property type="evidence" value="ECO:0007669"/>
    <property type="project" value="UniProtKB-KW"/>
</dbReference>